<keyword evidence="5" id="KW-1185">Reference proteome</keyword>
<dbReference type="SUPFAM" id="SSF53448">
    <property type="entry name" value="Nucleotide-diphospho-sugar transferases"/>
    <property type="match status" value="1"/>
</dbReference>
<dbReference type="Gene3D" id="3.90.550.10">
    <property type="entry name" value="Spore Coat Polysaccharide Biosynthesis Protein SpsA, Chain A"/>
    <property type="match status" value="1"/>
</dbReference>
<dbReference type="Pfam" id="PF02709">
    <property type="entry name" value="Glyco_transf_7C"/>
    <property type="match status" value="1"/>
</dbReference>
<evidence type="ECO:0000313" key="5">
    <source>
        <dbReference type="Proteomes" id="UP000612899"/>
    </source>
</evidence>
<reference evidence="4" key="1">
    <citation type="submission" date="2021-01" db="EMBL/GenBank/DDBJ databases">
        <title>Whole genome shotgun sequence of Rhizocola hellebori NBRC 109834.</title>
        <authorList>
            <person name="Komaki H."/>
            <person name="Tamura T."/>
        </authorList>
    </citation>
    <scope>NUCLEOTIDE SEQUENCE</scope>
    <source>
        <strain evidence="4">NBRC 109834</strain>
    </source>
</reference>
<gene>
    <name evidence="4" type="ORF">Rhe02_20580</name>
</gene>
<dbReference type="GO" id="GO:0016740">
    <property type="term" value="F:transferase activity"/>
    <property type="evidence" value="ECO:0007669"/>
    <property type="project" value="UniProtKB-KW"/>
</dbReference>
<evidence type="ECO:0000259" key="3">
    <source>
        <dbReference type="Pfam" id="PF02709"/>
    </source>
</evidence>
<accession>A0A8J3Q597</accession>
<evidence type="ECO:0008006" key="6">
    <source>
        <dbReference type="Google" id="ProtNLM"/>
    </source>
</evidence>
<dbReference type="InterPro" id="IPR001173">
    <property type="entry name" value="Glyco_trans_2-like"/>
</dbReference>
<dbReference type="Proteomes" id="UP000612899">
    <property type="component" value="Unassembled WGS sequence"/>
</dbReference>
<evidence type="ECO:0000259" key="2">
    <source>
        <dbReference type="Pfam" id="PF00535"/>
    </source>
</evidence>
<sequence>MLSIAMAAYNNGFILELTLESLTRQTLPVDEFEVIVADDGSQPPLAPVAQRFADRLPLVCLRHEPNRGRAYARNRAIDAARGEAVLFLDADSYAHPDLLRQHRDFHRQRAGRPGVLLGRRYEIDWAALGALRAGRIPQPPLVGEYRDDQRDYIFASPYRRRDWVKVPWVYAFTHNASADVATLRAVSGFDELFVGWGGEDRELFYRVFHWYHRDGEVFAISDDALCYHLPHHRAWPQLLGELLANHKVMLARHPRYDMELVGAVLGHSSQLTKRIMWYDGAIEACRELDLGRPSILPSRLADALSDDPGVLIALGAAKLARHRDGVTCDYDAPLTESNSHLALMKTAFPDQRFTRVVNVDLWRFLTPDDLGGHLNEALRVSPQVDLVATTCSLRAEQMLPLPFIEDLEYLQWMLAAHFEVVVAHTGAATVLTVRRGPAKS</sequence>
<dbReference type="AlphaFoldDB" id="A0A8J3Q597"/>
<dbReference type="PANTHER" id="PTHR22916">
    <property type="entry name" value="GLYCOSYLTRANSFERASE"/>
    <property type="match status" value="1"/>
</dbReference>
<dbReference type="InterPro" id="IPR029044">
    <property type="entry name" value="Nucleotide-diphossugar_trans"/>
</dbReference>
<proteinExistence type="predicted"/>
<name>A0A8J3Q597_9ACTN</name>
<dbReference type="EMBL" id="BONY01000010">
    <property type="protein sequence ID" value="GIH03991.1"/>
    <property type="molecule type" value="Genomic_DNA"/>
</dbReference>
<feature type="domain" description="Glycosyltransferase 2-like" evidence="2">
    <location>
        <begin position="3"/>
        <end position="108"/>
    </location>
</feature>
<feature type="domain" description="Galactosyltransferase C-terminal" evidence="3">
    <location>
        <begin position="177"/>
        <end position="209"/>
    </location>
</feature>
<dbReference type="Pfam" id="PF00535">
    <property type="entry name" value="Glycos_transf_2"/>
    <property type="match status" value="1"/>
</dbReference>
<dbReference type="InterPro" id="IPR027791">
    <property type="entry name" value="Galactosyl_T_C"/>
</dbReference>
<evidence type="ECO:0000256" key="1">
    <source>
        <dbReference type="ARBA" id="ARBA00022679"/>
    </source>
</evidence>
<evidence type="ECO:0000313" key="4">
    <source>
        <dbReference type="EMBL" id="GIH03991.1"/>
    </source>
</evidence>
<keyword evidence="1" id="KW-0808">Transferase</keyword>
<organism evidence="4 5">
    <name type="scientific">Rhizocola hellebori</name>
    <dbReference type="NCBI Taxonomy" id="1392758"/>
    <lineage>
        <taxon>Bacteria</taxon>
        <taxon>Bacillati</taxon>
        <taxon>Actinomycetota</taxon>
        <taxon>Actinomycetes</taxon>
        <taxon>Micromonosporales</taxon>
        <taxon>Micromonosporaceae</taxon>
        <taxon>Rhizocola</taxon>
    </lineage>
</organism>
<protein>
    <recommendedName>
        <fullName evidence="6">Glycosyltransferase</fullName>
    </recommendedName>
</protein>
<comment type="caution">
    <text evidence="4">The sequence shown here is derived from an EMBL/GenBank/DDBJ whole genome shotgun (WGS) entry which is preliminary data.</text>
</comment>
<dbReference type="RefSeq" id="WP_203907888.1">
    <property type="nucleotide sequence ID" value="NZ_BONY01000010.1"/>
</dbReference>
<dbReference type="CDD" id="cd00761">
    <property type="entry name" value="Glyco_tranf_GTA_type"/>
    <property type="match status" value="1"/>
</dbReference>